<proteinExistence type="predicted"/>
<protein>
    <submittedName>
        <fullName evidence="1">Uncharacterized protein</fullName>
    </submittedName>
</protein>
<evidence type="ECO:0000313" key="2">
    <source>
        <dbReference type="Proteomes" id="UP000799750"/>
    </source>
</evidence>
<sequence length="153" mass="16630">MTLAHGAARPPLSTPRTRLASVGVESWSLGAGNASQLRALPSYLMYDVLSKANLDAKWLTYMPHTTLQPVSVPQPYEALHTVGDNSMYPRCTWAGSYHGNSLRQHRRHTGSRDALPADMGCGSLCTNDSSTASEKYGNGYPQPSSAKCVVYVW</sequence>
<name>A0A6A6QBB9_9PEZI</name>
<dbReference type="Proteomes" id="UP000799750">
    <property type="component" value="Unassembled WGS sequence"/>
</dbReference>
<dbReference type="AlphaFoldDB" id="A0A6A6QBB9"/>
<evidence type="ECO:0000313" key="1">
    <source>
        <dbReference type="EMBL" id="KAF2489296.1"/>
    </source>
</evidence>
<reference evidence="1" key="1">
    <citation type="journal article" date="2020" name="Stud. Mycol.">
        <title>101 Dothideomycetes genomes: a test case for predicting lifestyles and emergence of pathogens.</title>
        <authorList>
            <person name="Haridas S."/>
            <person name="Albert R."/>
            <person name="Binder M."/>
            <person name="Bloem J."/>
            <person name="Labutti K."/>
            <person name="Salamov A."/>
            <person name="Andreopoulos B."/>
            <person name="Baker S."/>
            <person name="Barry K."/>
            <person name="Bills G."/>
            <person name="Bluhm B."/>
            <person name="Cannon C."/>
            <person name="Castanera R."/>
            <person name="Culley D."/>
            <person name="Daum C."/>
            <person name="Ezra D."/>
            <person name="Gonzalez J."/>
            <person name="Henrissat B."/>
            <person name="Kuo A."/>
            <person name="Liang C."/>
            <person name="Lipzen A."/>
            <person name="Lutzoni F."/>
            <person name="Magnuson J."/>
            <person name="Mondo S."/>
            <person name="Nolan M."/>
            <person name="Ohm R."/>
            <person name="Pangilinan J."/>
            <person name="Park H.-J."/>
            <person name="Ramirez L."/>
            <person name="Alfaro M."/>
            <person name="Sun H."/>
            <person name="Tritt A."/>
            <person name="Yoshinaga Y."/>
            <person name="Zwiers L.-H."/>
            <person name="Turgeon B."/>
            <person name="Goodwin S."/>
            <person name="Spatafora J."/>
            <person name="Crous P."/>
            <person name="Grigoriev I."/>
        </authorList>
    </citation>
    <scope>NUCLEOTIDE SEQUENCE</scope>
    <source>
        <strain evidence="1">CBS 269.34</strain>
    </source>
</reference>
<organism evidence="1 2">
    <name type="scientific">Lophium mytilinum</name>
    <dbReference type="NCBI Taxonomy" id="390894"/>
    <lineage>
        <taxon>Eukaryota</taxon>
        <taxon>Fungi</taxon>
        <taxon>Dikarya</taxon>
        <taxon>Ascomycota</taxon>
        <taxon>Pezizomycotina</taxon>
        <taxon>Dothideomycetes</taxon>
        <taxon>Pleosporomycetidae</taxon>
        <taxon>Mytilinidiales</taxon>
        <taxon>Mytilinidiaceae</taxon>
        <taxon>Lophium</taxon>
    </lineage>
</organism>
<accession>A0A6A6QBB9</accession>
<gene>
    <name evidence="1" type="ORF">BU16DRAFT_567477</name>
</gene>
<keyword evidence="2" id="KW-1185">Reference proteome</keyword>
<dbReference type="EMBL" id="MU004199">
    <property type="protein sequence ID" value="KAF2489296.1"/>
    <property type="molecule type" value="Genomic_DNA"/>
</dbReference>